<comment type="caution">
    <text evidence="6">The sequence shown here is derived from an EMBL/GenBank/DDBJ whole genome shotgun (WGS) entry which is preliminary data.</text>
</comment>
<proteinExistence type="inferred from homology"/>
<dbReference type="Proteomes" id="UP001597145">
    <property type="component" value="Unassembled WGS sequence"/>
</dbReference>
<dbReference type="PROSITE" id="PS01249">
    <property type="entry name" value="HYPA"/>
    <property type="match status" value="1"/>
</dbReference>
<reference evidence="7" key="1">
    <citation type="journal article" date="2019" name="Int. J. Syst. Evol. Microbiol.">
        <title>The Global Catalogue of Microorganisms (GCM) 10K type strain sequencing project: providing services to taxonomists for standard genome sequencing and annotation.</title>
        <authorList>
            <consortium name="The Broad Institute Genomics Platform"/>
            <consortium name="The Broad Institute Genome Sequencing Center for Infectious Disease"/>
            <person name="Wu L."/>
            <person name="Ma J."/>
        </authorList>
    </citation>
    <scope>NUCLEOTIDE SEQUENCE [LARGE SCALE GENOMIC DNA]</scope>
    <source>
        <strain evidence="7">JCM 12165</strain>
    </source>
</reference>
<feature type="binding site" evidence="5">
    <location>
        <position position="73"/>
    </location>
    <ligand>
        <name>Zn(2+)</name>
        <dbReference type="ChEBI" id="CHEBI:29105"/>
    </ligand>
</feature>
<dbReference type="PANTHER" id="PTHR34535">
    <property type="entry name" value="HYDROGENASE MATURATION FACTOR HYPA"/>
    <property type="match status" value="1"/>
</dbReference>
<protein>
    <recommendedName>
        <fullName evidence="5">Hydrogenase maturation factor HypA</fullName>
    </recommendedName>
</protein>
<dbReference type="HAMAP" id="MF_00213">
    <property type="entry name" value="HypA_HybF"/>
    <property type="match status" value="1"/>
</dbReference>
<dbReference type="PANTHER" id="PTHR34535:SF3">
    <property type="entry name" value="HYDROGENASE MATURATION FACTOR HYPA"/>
    <property type="match status" value="1"/>
</dbReference>
<keyword evidence="3 5" id="KW-0479">Metal-binding</keyword>
<dbReference type="InterPro" id="IPR020538">
    <property type="entry name" value="Hydgase_Ni_incorp_HypA/HybF_CS"/>
</dbReference>
<dbReference type="PIRSF" id="PIRSF004761">
    <property type="entry name" value="Hydrgn_mat_HypA"/>
    <property type="match status" value="1"/>
</dbReference>
<keyword evidence="4 5" id="KW-0862">Zinc</keyword>
<dbReference type="EMBL" id="JBHUCP010000007">
    <property type="protein sequence ID" value="MFD1530146.1"/>
    <property type="molecule type" value="Genomic_DNA"/>
</dbReference>
<name>A0ABW4FJY5_9PSEU</name>
<evidence type="ECO:0000256" key="3">
    <source>
        <dbReference type="ARBA" id="ARBA00022723"/>
    </source>
</evidence>
<comment type="function">
    <text evidence="5">Involved in the maturation of [NiFe] hydrogenases. Required for nickel insertion into the metal center of the hydrogenase.</text>
</comment>
<keyword evidence="2 5" id="KW-0533">Nickel</keyword>
<evidence type="ECO:0000313" key="7">
    <source>
        <dbReference type="Proteomes" id="UP001597145"/>
    </source>
</evidence>
<keyword evidence="7" id="KW-1185">Reference proteome</keyword>
<evidence type="ECO:0000256" key="1">
    <source>
        <dbReference type="ARBA" id="ARBA00010748"/>
    </source>
</evidence>
<evidence type="ECO:0000256" key="5">
    <source>
        <dbReference type="HAMAP-Rule" id="MF_00213"/>
    </source>
</evidence>
<evidence type="ECO:0000256" key="2">
    <source>
        <dbReference type="ARBA" id="ARBA00022596"/>
    </source>
</evidence>
<sequence length="109" mass="11799">MHELSITQSVVTAVTQRLHDAQVRRIRLEVGQLSGLVPDAVRFCFEMVATGTTCEGAALEIDEPPGLARCRTCGADFETGEVLPLCECGSADVEVRGGQELRIREVEVV</sequence>
<feature type="binding site" evidence="5">
    <location>
        <position position="86"/>
    </location>
    <ligand>
        <name>Zn(2+)</name>
        <dbReference type="ChEBI" id="CHEBI:29105"/>
    </ligand>
</feature>
<dbReference type="RefSeq" id="WP_343976852.1">
    <property type="nucleotide sequence ID" value="NZ_BAAAJG010000008.1"/>
</dbReference>
<gene>
    <name evidence="5" type="primary">hypA</name>
    <name evidence="6" type="ORF">ACFSCY_11900</name>
</gene>
<feature type="binding site" evidence="5">
    <location>
        <position position="70"/>
    </location>
    <ligand>
        <name>Zn(2+)</name>
        <dbReference type="ChEBI" id="CHEBI:29105"/>
    </ligand>
</feature>
<dbReference type="Pfam" id="PF01155">
    <property type="entry name" value="HypA"/>
    <property type="match status" value="1"/>
</dbReference>
<feature type="binding site" evidence="5">
    <location>
        <position position="88"/>
    </location>
    <ligand>
        <name>Zn(2+)</name>
        <dbReference type="ChEBI" id="CHEBI:29105"/>
    </ligand>
</feature>
<feature type="binding site" evidence="5">
    <location>
        <position position="2"/>
    </location>
    <ligand>
        <name>Ni(2+)</name>
        <dbReference type="ChEBI" id="CHEBI:49786"/>
    </ligand>
</feature>
<organism evidence="6 7">
    <name type="scientific">Pseudonocardia aurantiaca</name>
    <dbReference type="NCBI Taxonomy" id="75290"/>
    <lineage>
        <taxon>Bacteria</taxon>
        <taxon>Bacillati</taxon>
        <taxon>Actinomycetota</taxon>
        <taxon>Actinomycetes</taxon>
        <taxon>Pseudonocardiales</taxon>
        <taxon>Pseudonocardiaceae</taxon>
        <taxon>Pseudonocardia</taxon>
    </lineage>
</organism>
<comment type="similarity">
    <text evidence="1 5">Belongs to the HypA/HybF family.</text>
</comment>
<dbReference type="Gene3D" id="3.30.2320.80">
    <property type="match status" value="1"/>
</dbReference>
<evidence type="ECO:0000256" key="4">
    <source>
        <dbReference type="ARBA" id="ARBA00022833"/>
    </source>
</evidence>
<dbReference type="InterPro" id="IPR000688">
    <property type="entry name" value="HypA/HybF"/>
</dbReference>
<accession>A0ABW4FJY5</accession>
<evidence type="ECO:0000313" key="6">
    <source>
        <dbReference type="EMBL" id="MFD1530146.1"/>
    </source>
</evidence>